<keyword evidence="5" id="KW-0698">rRNA processing</keyword>
<evidence type="ECO:0000256" key="12">
    <source>
        <dbReference type="ARBA" id="ARBA00047283"/>
    </source>
</evidence>
<evidence type="ECO:0000256" key="2">
    <source>
        <dbReference type="ARBA" id="ARBA00004496"/>
    </source>
</evidence>
<dbReference type="PANTHER" id="PTHR22807:SF53">
    <property type="entry name" value="RIBOSOMAL RNA SMALL SUBUNIT METHYLTRANSFERASE B-RELATED"/>
    <property type="match status" value="1"/>
</dbReference>
<accession>A0A6C0G8B5</accession>
<dbReference type="GO" id="GO:0008649">
    <property type="term" value="F:rRNA methyltransferase activity"/>
    <property type="evidence" value="ECO:0007669"/>
    <property type="project" value="InterPro"/>
</dbReference>
<dbReference type="AlphaFoldDB" id="A0A6C0G8B5"/>
<feature type="binding site" evidence="13">
    <location>
        <position position="345"/>
    </location>
    <ligand>
        <name>S-adenosyl-L-methionine</name>
        <dbReference type="ChEBI" id="CHEBI:59789"/>
    </ligand>
</feature>
<gene>
    <name evidence="16" type="primary">rsmB</name>
    <name evidence="16" type="ORF">GXP70_18810</name>
</gene>
<organism evidence="16 17">
    <name type="scientific">Paenibacillus lycopersici</name>
    <dbReference type="NCBI Taxonomy" id="2704462"/>
    <lineage>
        <taxon>Bacteria</taxon>
        <taxon>Bacillati</taxon>
        <taxon>Bacillota</taxon>
        <taxon>Bacilli</taxon>
        <taxon>Bacillales</taxon>
        <taxon>Paenibacillaceae</taxon>
        <taxon>Paenibacillus</taxon>
    </lineage>
</organism>
<evidence type="ECO:0000256" key="5">
    <source>
        <dbReference type="ARBA" id="ARBA00022552"/>
    </source>
</evidence>
<dbReference type="InterPro" id="IPR054728">
    <property type="entry name" value="RsmB-like_ferredoxin"/>
</dbReference>
<dbReference type="KEGG" id="plyc:GXP70_18810"/>
<evidence type="ECO:0000256" key="11">
    <source>
        <dbReference type="ARBA" id="ARBA00031088"/>
    </source>
</evidence>
<dbReference type="Gene3D" id="3.30.70.1170">
    <property type="entry name" value="Sun protein, domain 3"/>
    <property type="match status" value="1"/>
</dbReference>
<evidence type="ECO:0000259" key="15">
    <source>
        <dbReference type="PROSITE" id="PS51686"/>
    </source>
</evidence>
<evidence type="ECO:0000256" key="7">
    <source>
        <dbReference type="ARBA" id="ARBA00022679"/>
    </source>
</evidence>
<dbReference type="InterPro" id="IPR001678">
    <property type="entry name" value="MeTrfase_RsmB-F_NOP2_dom"/>
</dbReference>
<feature type="binding site" evidence="13">
    <location>
        <position position="372"/>
    </location>
    <ligand>
        <name>S-adenosyl-L-methionine</name>
        <dbReference type="ChEBI" id="CHEBI:59789"/>
    </ligand>
</feature>
<evidence type="ECO:0000256" key="4">
    <source>
        <dbReference type="ARBA" id="ARBA00022490"/>
    </source>
</evidence>
<evidence type="ECO:0000256" key="3">
    <source>
        <dbReference type="ARBA" id="ARBA00012140"/>
    </source>
</evidence>
<dbReference type="Pfam" id="PF22458">
    <property type="entry name" value="RsmF-B_ferredox"/>
    <property type="match status" value="1"/>
</dbReference>
<dbReference type="GO" id="GO:0005737">
    <property type="term" value="C:cytoplasm"/>
    <property type="evidence" value="ECO:0007669"/>
    <property type="project" value="UniProtKB-SubCell"/>
</dbReference>
<keyword evidence="7 13" id="KW-0808">Transferase</keyword>
<name>A0A6C0G8B5_9BACL</name>
<comment type="function">
    <text evidence="1">Specifically methylates the cytosine at position 967 (m5C967) of 16S rRNA.</text>
</comment>
<evidence type="ECO:0000256" key="10">
    <source>
        <dbReference type="ARBA" id="ARBA00030399"/>
    </source>
</evidence>
<evidence type="ECO:0000256" key="14">
    <source>
        <dbReference type="SAM" id="MobiDB-lite"/>
    </source>
</evidence>
<evidence type="ECO:0000313" key="17">
    <source>
        <dbReference type="Proteomes" id="UP000476064"/>
    </source>
</evidence>
<dbReference type="NCBIfam" id="TIGR00563">
    <property type="entry name" value="rsmB"/>
    <property type="match status" value="1"/>
</dbReference>
<dbReference type="EMBL" id="CP048209">
    <property type="protein sequence ID" value="QHT63997.1"/>
    <property type="molecule type" value="Genomic_DNA"/>
</dbReference>
<dbReference type="InterPro" id="IPR029063">
    <property type="entry name" value="SAM-dependent_MTases_sf"/>
</dbReference>
<proteinExistence type="inferred from homology"/>
<feature type="region of interest" description="Disordered" evidence="14">
    <location>
        <begin position="1"/>
        <end position="63"/>
    </location>
</feature>
<keyword evidence="6 13" id="KW-0489">Methyltransferase</keyword>
<keyword evidence="9 13" id="KW-0694">RNA-binding</keyword>
<comment type="subcellular location">
    <subcellularLocation>
        <location evidence="2">Cytoplasm</location>
    </subcellularLocation>
</comment>
<evidence type="ECO:0000256" key="1">
    <source>
        <dbReference type="ARBA" id="ARBA00002724"/>
    </source>
</evidence>
<dbReference type="InterPro" id="IPR035926">
    <property type="entry name" value="NusB-like_sf"/>
</dbReference>
<dbReference type="InterPro" id="IPR049560">
    <property type="entry name" value="MeTrfase_RsmB-F_NOP2_cat"/>
</dbReference>
<dbReference type="Pfam" id="PF01189">
    <property type="entry name" value="Methyltr_RsmB-F"/>
    <property type="match status" value="1"/>
</dbReference>
<dbReference type="InterPro" id="IPR006027">
    <property type="entry name" value="NusB_RsmB_TIM44"/>
</dbReference>
<dbReference type="InterPro" id="IPR004573">
    <property type="entry name" value="rRNA_ssu_MeTfrase_B"/>
</dbReference>
<dbReference type="PANTHER" id="PTHR22807">
    <property type="entry name" value="NOP2 YEAST -RELATED NOL1/NOP2/FMU SUN DOMAIN-CONTAINING"/>
    <property type="match status" value="1"/>
</dbReference>
<dbReference type="PRINTS" id="PR02008">
    <property type="entry name" value="RCMTFAMILY"/>
</dbReference>
<evidence type="ECO:0000256" key="8">
    <source>
        <dbReference type="ARBA" id="ARBA00022691"/>
    </source>
</evidence>
<feature type="active site" description="Nucleophile" evidence="13">
    <location>
        <position position="444"/>
    </location>
</feature>
<dbReference type="GO" id="GO:0006355">
    <property type="term" value="P:regulation of DNA-templated transcription"/>
    <property type="evidence" value="ECO:0007669"/>
    <property type="project" value="InterPro"/>
</dbReference>
<dbReference type="GO" id="GO:0003723">
    <property type="term" value="F:RNA binding"/>
    <property type="evidence" value="ECO:0007669"/>
    <property type="project" value="UniProtKB-UniRule"/>
</dbReference>
<sequence>MGAGGSSRQKQGGGKPRAHQGQAGARPGAKGGARADSRQQPGARGGAAAGRSPGGKPAPRRKTAREVALDTLIRVAEAGAYSNLQLNRALEDAGLSRADAGLATELVYGTIQHRRLLDDKLDALVAKGLGKLAPWVLALLRMSAYQLLLLDRIPPHAAVNEAVVIAKRRGHAGISGMVNGVLRSMERNLTELRQPAEPADPAKRIGINHSYPDWLVRRWIDVYGEETTERICASGNERPHGSLRINPLKLSRDKAIALLAESGCEASPSALAAEGVVVSGGGNLAQSEGYRDGWWTLQDESSMLVAAVCAPEAGMNVLDCCAAPGGKTTHLAELMEDRGQVVANDVHPHKQQLIDEHAERLGLRAVRTVVGDAGTLSERFAPGSFDLVLLDAPCSGFGVIRRKPEIKWTKSEADVAAIAAMQSKLLDEAAKLVRPGGALVYSTCTIEQDENERQVLKFLSRHESFRLDADWPERVLQPLRTSGIAGEGFGGMVQLLPQHFGSDGFFIARLKRLSEQPV</sequence>
<protein>
    <recommendedName>
        <fullName evidence="3">16S rRNA (cytosine(967)-C(5))-methyltransferase</fullName>
        <ecNumber evidence="3">2.1.1.176</ecNumber>
    </recommendedName>
    <alternativeName>
        <fullName evidence="10">16S rRNA m5C967 methyltransferase</fullName>
    </alternativeName>
    <alternativeName>
        <fullName evidence="11">rRNA (cytosine-C(5)-)-methyltransferase RsmB</fullName>
    </alternativeName>
</protein>
<feature type="binding site" evidence="13">
    <location>
        <position position="391"/>
    </location>
    <ligand>
        <name>S-adenosyl-L-methionine</name>
        <dbReference type="ChEBI" id="CHEBI:59789"/>
    </ligand>
</feature>
<keyword evidence="17" id="KW-1185">Reference proteome</keyword>
<dbReference type="Gene3D" id="1.10.940.10">
    <property type="entry name" value="NusB-like"/>
    <property type="match status" value="1"/>
</dbReference>
<dbReference type="EC" id="2.1.1.176" evidence="3"/>
<feature type="binding site" evidence="13">
    <location>
        <begin position="321"/>
        <end position="327"/>
    </location>
    <ligand>
        <name>S-adenosyl-L-methionine</name>
        <dbReference type="ChEBI" id="CHEBI:59789"/>
    </ligand>
</feature>
<dbReference type="SUPFAM" id="SSF48013">
    <property type="entry name" value="NusB-like"/>
    <property type="match status" value="1"/>
</dbReference>
<evidence type="ECO:0000256" key="9">
    <source>
        <dbReference type="ARBA" id="ARBA00022884"/>
    </source>
</evidence>
<dbReference type="Proteomes" id="UP000476064">
    <property type="component" value="Chromosome"/>
</dbReference>
<feature type="domain" description="SAM-dependent MTase RsmB/NOP-type" evidence="15">
    <location>
        <begin position="231"/>
        <end position="513"/>
    </location>
</feature>
<dbReference type="CDD" id="cd02440">
    <property type="entry name" value="AdoMet_MTases"/>
    <property type="match status" value="1"/>
</dbReference>
<evidence type="ECO:0000256" key="6">
    <source>
        <dbReference type="ARBA" id="ARBA00022603"/>
    </source>
</evidence>
<dbReference type="NCBIfam" id="NF011494">
    <property type="entry name" value="PRK14902.1"/>
    <property type="match status" value="1"/>
</dbReference>
<reference evidence="16 17" key="1">
    <citation type="submission" date="2020-01" db="EMBL/GenBank/DDBJ databases">
        <title>Paenibacillus sp. nov., isolated from tomato rhizosphere.</title>
        <authorList>
            <person name="Weon H.-Y."/>
            <person name="Lee S.A."/>
        </authorList>
    </citation>
    <scope>NUCLEOTIDE SEQUENCE [LARGE SCALE GENOMIC DNA]</scope>
    <source>
        <strain evidence="16 17">12200R-189</strain>
    </source>
</reference>
<dbReference type="SUPFAM" id="SSF53335">
    <property type="entry name" value="S-adenosyl-L-methionine-dependent methyltransferases"/>
    <property type="match status" value="1"/>
</dbReference>
<dbReference type="InterPro" id="IPR023267">
    <property type="entry name" value="RCMT"/>
</dbReference>
<dbReference type="Gene3D" id="3.40.50.150">
    <property type="entry name" value="Vaccinia Virus protein VP39"/>
    <property type="match status" value="1"/>
</dbReference>
<keyword evidence="4" id="KW-0963">Cytoplasm</keyword>
<feature type="compositionally biased region" description="Gly residues" evidence="14">
    <location>
        <begin position="1"/>
        <end position="15"/>
    </location>
</feature>
<evidence type="ECO:0000313" key="16">
    <source>
        <dbReference type="EMBL" id="QHT63997.1"/>
    </source>
</evidence>
<dbReference type="FunFam" id="3.40.50.150:FF:000257">
    <property type="entry name" value="16S rRNA methyltransferase"/>
    <property type="match status" value="1"/>
</dbReference>
<dbReference type="PROSITE" id="PS51686">
    <property type="entry name" value="SAM_MT_RSMB_NOP"/>
    <property type="match status" value="1"/>
</dbReference>
<feature type="compositionally biased region" description="Low complexity" evidence="14">
    <location>
        <begin position="20"/>
        <end position="42"/>
    </location>
</feature>
<keyword evidence="8 13" id="KW-0949">S-adenosyl-L-methionine</keyword>
<comment type="similarity">
    <text evidence="13">Belongs to the class I-like SAM-binding methyltransferase superfamily. RsmB/NOP family.</text>
</comment>
<evidence type="ECO:0000256" key="13">
    <source>
        <dbReference type="PROSITE-ProRule" id="PRU01023"/>
    </source>
</evidence>
<dbReference type="Pfam" id="PF01029">
    <property type="entry name" value="NusB"/>
    <property type="match status" value="1"/>
</dbReference>
<comment type="catalytic activity">
    <reaction evidence="12">
        <text>cytidine(967) in 16S rRNA + S-adenosyl-L-methionine = 5-methylcytidine(967) in 16S rRNA + S-adenosyl-L-homocysteine + H(+)</text>
        <dbReference type="Rhea" id="RHEA:42748"/>
        <dbReference type="Rhea" id="RHEA-COMP:10219"/>
        <dbReference type="Rhea" id="RHEA-COMP:10220"/>
        <dbReference type="ChEBI" id="CHEBI:15378"/>
        <dbReference type="ChEBI" id="CHEBI:57856"/>
        <dbReference type="ChEBI" id="CHEBI:59789"/>
        <dbReference type="ChEBI" id="CHEBI:74483"/>
        <dbReference type="ChEBI" id="CHEBI:82748"/>
        <dbReference type="EC" id="2.1.1.176"/>
    </reaction>
</comment>